<feature type="region of interest" description="Disordered" evidence="1">
    <location>
        <begin position="1"/>
        <end position="20"/>
    </location>
</feature>
<sequence length="285" mass="31548">MSLAGGSHHGRFDLASEERDSRDNLLKVARGCPSDELATQATQGTIHPESRNDLFAMAYEEAEHSGRDCGESTGSYCTHVIDERGNMHKDDDNINRDHAPEAYVHRLWKWVWSTQAPQVKKQIDQESFPGSCKFLRRIGSDSKSKFSLIIGSRKSRPLSVGLLAWDSKLQASSVGLRALAVTLWAWALGIGLQALSLAIRLSDFGLRACAFKFGSSSFGLRFLVLWLRAWAFGLLALGFRIWASSFGQRASAFQLQASSNSLQASVFMLAQIKFKCRPSGFELQA</sequence>
<evidence type="ECO:0000313" key="4">
    <source>
        <dbReference type="Proteomes" id="UP000236161"/>
    </source>
</evidence>
<dbReference type="Proteomes" id="UP000236161">
    <property type="component" value="Unassembled WGS sequence"/>
</dbReference>
<dbReference type="EMBL" id="KZ452042">
    <property type="protein sequence ID" value="PKA49010.1"/>
    <property type="molecule type" value="Genomic_DNA"/>
</dbReference>
<gene>
    <name evidence="3" type="ORF">AXF42_Ash019548</name>
</gene>
<keyword evidence="2" id="KW-0472">Membrane</keyword>
<evidence type="ECO:0000313" key="3">
    <source>
        <dbReference type="EMBL" id="PKA49010.1"/>
    </source>
</evidence>
<reference evidence="3 4" key="1">
    <citation type="journal article" date="2017" name="Nature">
        <title>The Apostasia genome and the evolution of orchids.</title>
        <authorList>
            <person name="Zhang G.Q."/>
            <person name="Liu K.W."/>
            <person name="Li Z."/>
            <person name="Lohaus R."/>
            <person name="Hsiao Y.Y."/>
            <person name="Niu S.C."/>
            <person name="Wang J.Y."/>
            <person name="Lin Y.C."/>
            <person name="Xu Q."/>
            <person name="Chen L.J."/>
            <person name="Yoshida K."/>
            <person name="Fujiwara S."/>
            <person name="Wang Z.W."/>
            <person name="Zhang Y.Q."/>
            <person name="Mitsuda N."/>
            <person name="Wang M."/>
            <person name="Liu G.H."/>
            <person name="Pecoraro L."/>
            <person name="Huang H.X."/>
            <person name="Xiao X.J."/>
            <person name="Lin M."/>
            <person name="Wu X.Y."/>
            <person name="Wu W.L."/>
            <person name="Chen Y.Y."/>
            <person name="Chang S.B."/>
            <person name="Sakamoto S."/>
            <person name="Ohme-Takagi M."/>
            <person name="Yagi M."/>
            <person name="Zeng S.J."/>
            <person name="Shen C.Y."/>
            <person name="Yeh C.M."/>
            <person name="Luo Y.B."/>
            <person name="Tsai W.C."/>
            <person name="Van de Peer Y."/>
            <person name="Liu Z.J."/>
        </authorList>
    </citation>
    <scope>NUCLEOTIDE SEQUENCE [LARGE SCALE GENOMIC DNA]</scope>
    <source>
        <strain evidence="4">cv. Shenzhen</strain>
        <tissue evidence="3">Stem</tissue>
    </source>
</reference>
<accession>A0A2I0A0D2</accession>
<name>A0A2I0A0D2_9ASPA</name>
<keyword evidence="2" id="KW-0812">Transmembrane</keyword>
<keyword evidence="4" id="KW-1185">Reference proteome</keyword>
<evidence type="ECO:0000256" key="2">
    <source>
        <dbReference type="SAM" id="Phobius"/>
    </source>
</evidence>
<evidence type="ECO:0000256" key="1">
    <source>
        <dbReference type="SAM" id="MobiDB-lite"/>
    </source>
</evidence>
<feature type="transmembrane region" description="Helical" evidence="2">
    <location>
        <begin position="178"/>
        <end position="199"/>
    </location>
</feature>
<protein>
    <submittedName>
        <fullName evidence="3">Uncharacterized protein</fullName>
    </submittedName>
</protein>
<organism evidence="3 4">
    <name type="scientific">Apostasia shenzhenica</name>
    <dbReference type="NCBI Taxonomy" id="1088818"/>
    <lineage>
        <taxon>Eukaryota</taxon>
        <taxon>Viridiplantae</taxon>
        <taxon>Streptophyta</taxon>
        <taxon>Embryophyta</taxon>
        <taxon>Tracheophyta</taxon>
        <taxon>Spermatophyta</taxon>
        <taxon>Magnoliopsida</taxon>
        <taxon>Liliopsida</taxon>
        <taxon>Asparagales</taxon>
        <taxon>Orchidaceae</taxon>
        <taxon>Apostasioideae</taxon>
        <taxon>Apostasia</taxon>
    </lineage>
</organism>
<feature type="transmembrane region" description="Helical" evidence="2">
    <location>
        <begin position="219"/>
        <end position="239"/>
    </location>
</feature>
<feature type="compositionally biased region" description="Basic and acidic residues" evidence="1">
    <location>
        <begin position="10"/>
        <end position="20"/>
    </location>
</feature>
<keyword evidence="2" id="KW-1133">Transmembrane helix</keyword>
<proteinExistence type="predicted"/>
<dbReference type="AlphaFoldDB" id="A0A2I0A0D2"/>